<gene>
    <name evidence="2" type="ORF">GCM10020369_22160</name>
</gene>
<feature type="compositionally biased region" description="Basic and acidic residues" evidence="1">
    <location>
        <begin position="50"/>
        <end position="62"/>
    </location>
</feature>
<evidence type="ECO:0000313" key="3">
    <source>
        <dbReference type="Proteomes" id="UP001501676"/>
    </source>
</evidence>
<accession>A0ABP6SVQ5</accession>
<sequence length="72" mass="7971">MLHVVVEPDDVRVVELGEELRLRQETITSNHVALSGPGEHLDRDLAAEPTVARREDQAERATPEFGTQRVAG</sequence>
<protein>
    <submittedName>
        <fullName evidence="2">Uncharacterized protein</fullName>
    </submittedName>
</protein>
<dbReference type="EMBL" id="BAAAYN010000014">
    <property type="protein sequence ID" value="GAA3386105.1"/>
    <property type="molecule type" value="Genomic_DNA"/>
</dbReference>
<dbReference type="Proteomes" id="UP001501676">
    <property type="component" value="Unassembled WGS sequence"/>
</dbReference>
<name>A0ABP6SVQ5_9ACTN</name>
<comment type="caution">
    <text evidence="2">The sequence shown here is derived from an EMBL/GenBank/DDBJ whole genome shotgun (WGS) entry which is preliminary data.</text>
</comment>
<feature type="region of interest" description="Disordered" evidence="1">
    <location>
        <begin position="50"/>
        <end position="72"/>
    </location>
</feature>
<proteinExistence type="predicted"/>
<organism evidence="2 3">
    <name type="scientific">Cryptosporangium minutisporangium</name>
    <dbReference type="NCBI Taxonomy" id="113569"/>
    <lineage>
        <taxon>Bacteria</taxon>
        <taxon>Bacillati</taxon>
        <taxon>Actinomycetota</taxon>
        <taxon>Actinomycetes</taxon>
        <taxon>Cryptosporangiales</taxon>
        <taxon>Cryptosporangiaceae</taxon>
        <taxon>Cryptosporangium</taxon>
    </lineage>
</organism>
<evidence type="ECO:0000256" key="1">
    <source>
        <dbReference type="SAM" id="MobiDB-lite"/>
    </source>
</evidence>
<evidence type="ECO:0000313" key="2">
    <source>
        <dbReference type="EMBL" id="GAA3386105.1"/>
    </source>
</evidence>
<keyword evidence="3" id="KW-1185">Reference proteome</keyword>
<reference evidence="3" key="1">
    <citation type="journal article" date="2019" name="Int. J. Syst. Evol. Microbiol.">
        <title>The Global Catalogue of Microorganisms (GCM) 10K type strain sequencing project: providing services to taxonomists for standard genome sequencing and annotation.</title>
        <authorList>
            <consortium name="The Broad Institute Genomics Platform"/>
            <consortium name="The Broad Institute Genome Sequencing Center for Infectious Disease"/>
            <person name="Wu L."/>
            <person name="Ma J."/>
        </authorList>
    </citation>
    <scope>NUCLEOTIDE SEQUENCE [LARGE SCALE GENOMIC DNA]</scope>
    <source>
        <strain evidence="3">JCM 9458</strain>
    </source>
</reference>